<dbReference type="Pfam" id="PF16074">
    <property type="entry name" value="PilW"/>
    <property type="match status" value="1"/>
</dbReference>
<dbReference type="InterPro" id="IPR032092">
    <property type="entry name" value="PilW"/>
</dbReference>
<comment type="caution">
    <text evidence="2">The sequence shown here is derived from an EMBL/GenBank/DDBJ whole genome shotgun (WGS) entry which is preliminary data.</text>
</comment>
<gene>
    <name evidence="2" type="ORF">AACH10_05175</name>
</gene>
<evidence type="ECO:0000256" key="1">
    <source>
        <dbReference type="SAM" id="Phobius"/>
    </source>
</evidence>
<evidence type="ECO:0000313" key="3">
    <source>
        <dbReference type="Proteomes" id="UP001365405"/>
    </source>
</evidence>
<keyword evidence="1" id="KW-0472">Membrane</keyword>
<evidence type="ECO:0000313" key="2">
    <source>
        <dbReference type="EMBL" id="MEK8049624.1"/>
    </source>
</evidence>
<sequence>MTLVELMVGLVIGLFVVAVMGSVYIGSRTTFAAQESTGRVQENGRFAMDAISQDLRMSGFRGCLGQSAVVNTLNTPNAALYDFGQPVWGSRSTSGAWSPALDAVIGGLSPSADGDVLVVRRPAGVAWALIGEMASTSAVLSITPTANFVQGDLLMVADCVGAAVLQATNAAPGTGGSIDHQPAVAGVVPGVSTANLGRAFANDARVWRMQTEVYYLAGSARHTGQTALWVYRNPTYGEAQKTELVTGVERMAFTFGLDTDGDLSADRFASADGVANWAQVVSARVELLLVGNLETRTTKAQPYTFNGSTTTPTDGRPRTVMSTLVTLRNALP</sequence>
<keyword evidence="1" id="KW-1133">Transmembrane helix</keyword>
<keyword evidence="3" id="KW-1185">Reference proteome</keyword>
<dbReference type="EMBL" id="JBBUTH010000002">
    <property type="protein sequence ID" value="MEK8049624.1"/>
    <property type="molecule type" value="Genomic_DNA"/>
</dbReference>
<feature type="transmembrane region" description="Helical" evidence="1">
    <location>
        <begin position="6"/>
        <end position="26"/>
    </location>
</feature>
<protein>
    <submittedName>
        <fullName evidence="2">PilW family protein</fullName>
    </submittedName>
</protein>
<accession>A0ABU9CFX8</accession>
<keyword evidence="1" id="KW-0812">Transmembrane</keyword>
<proteinExistence type="predicted"/>
<name>A0ABU9CFX8_9BURK</name>
<dbReference type="Proteomes" id="UP001365405">
    <property type="component" value="Unassembled WGS sequence"/>
</dbReference>
<reference evidence="2 3" key="1">
    <citation type="submission" date="2024-04" db="EMBL/GenBank/DDBJ databases">
        <title>Novel species of the genus Ideonella isolated from streams.</title>
        <authorList>
            <person name="Lu H."/>
        </authorList>
    </citation>
    <scope>NUCLEOTIDE SEQUENCE [LARGE SCALE GENOMIC DNA]</scope>
    <source>
        <strain evidence="2 3">DXS22W</strain>
    </source>
</reference>
<organism evidence="2 3">
    <name type="scientific">Pseudaquabacterium inlustre</name>
    <dbReference type="NCBI Taxonomy" id="2984192"/>
    <lineage>
        <taxon>Bacteria</taxon>
        <taxon>Pseudomonadati</taxon>
        <taxon>Pseudomonadota</taxon>
        <taxon>Betaproteobacteria</taxon>
        <taxon>Burkholderiales</taxon>
        <taxon>Sphaerotilaceae</taxon>
        <taxon>Pseudaquabacterium</taxon>
    </lineage>
</organism>
<dbReference type="RefSeq" id="WP_341409304.1">
    <property type="nucleotide sequence ID" value="NZ_JBBUTH010000002.1"/>
</dbReference>